<evidence type="ECO:0000256" key="1">
    <source>
        <dbReference type="ARBA" id="ARBA00004141"/>
    </source>
</evidence>
<keyword evidence="3 5" id="KW-1133">Transmembrane helix</keyword>
<dbReference type="InterPro" id="IPR049680">
    <property type="entry name" value="FLVCR1-2_SLC49-like"/>
</dbReference>
<feature type="transmembrane region" description="Helical" evidence="5">
    <location>
        <begin position="225"/>
        <end position="248"/>
    </location>
</feature>
<dbReference type="GO" id="GO:0016020">
    <property type="term" value="C:membrane"/>
    <property type="evidence" value="ECO:0007669"/>
    <property type="project" value="UniProtKB-SubCell"/>
</dbReference>
<comment type="subcellular location">
    <subcellularLocation>
        <location evidence="1">Membrane</location>
        <topology evidence="1">Multi-pass membrane protein</topology>
    </subcellularLocation>
</comment>
<sequence length="426" mass="46928">MTLNTWVPIQEPCKIAFGWKDFDLLLISAWTPIAFLVTSVPLTWLMHTKGLRISVLLTAFLAVLGKGFQVIPFGNRKVRNLAINLGQFFLMAGGPVALGAPALVSATWFPVNERTTATAIGTLAGYFGMALTFTVGPAMVPIKIRSNHQNDSHSSALKSSNLVQELDHKIAIYSCFELGLCTAVLLSALLYFPSRPPLPPSRSSERPATLSTRASLVVLVKDAQFWFLITLCGLCWGVYYGWLSMLAVVLADFSVDSVTAGWLGCGAILAGVLPGIAFARFADFVKRRTKQLLILLLALSMLSQLIFSLSCESILPSTKPILYSSMIFGGFIYTGNVPLFFELTMEHAYPVNEGIAGCILQSMANVITLFFYIAFMVPHSNARWMNWFTVGELALCTLGLFIYREKYTRLNLDMGIQREPNRVSYA</sequence>
<feature type="transmembrane region" description="Helical" evidence="5">
    <location>
        <begin position="51"/>
        <end position="68"/>
    </location>
</feature>
<evidence type="ECO:0000313" key="6">
    <source>
        <dbReference type="EMBL" id="KAK2569374.1"/>
    </source>
</evidence>
<feature type="transmembrane region" description="Helical" evidence="5">
    <location>
        <begin position="293"/>
        <end position="315"/>
    </location>
</feature>
<evidence type="ECO:0000313" key="7">
    <source>
        <dbReference type="Proteomes" id="UP001249851"/>
    </source>
</evidence>
<evidence type="ECO:0000256" key="5">
    <source>
        <dbReference type="SAM" id="Phobius"/>
    </source>
</evidence>
<dbReference type="AlphaFoldDB" id="A0AAD9VCL2"/>
<dbReference type="PANTHER" id="PTHR10924:SF27">
    <property type="entry name" value="SOLUTE CARRIER FAMILY 49 MEMBER 4"/>
    <property type="match status" value="1"/>
</dbReference>
<comment type="caution">
    <text evidence="6">The sequence shown here is derived from an EMBL/GenBank/DDBJ whole genome shotgun (WGS) entry which is preliminary data.</text>
</comment>
<feature type="transmembrane region" description="Helical" evidence="5">
    <location>
        <begin position="123"/>
        <end position="142"/>
    </location>
</feature>
<dbReference type="Gene3D" id="1.20.1250.20">
    <property type="entry name" value="MFS general substrate transporter like domains"/>
    <property type="match status" value="1"/>
</dbReference>
<name>A0AAD9VCL2_ACRCE</name>
<protein>
    <submittedName>
        <fullName evidence="6">Solute carrier family 49 member 4-like protein</fullName>
    </submittedName>
</protein>
<dbReference type="InterPro" id="IPR036259">
    <property type="entry name" value="MFS_trans_sf"/>
</dbReference>
<evidence type="ECO:0000256" key="2">
    <source>
        <dbReference type="ARBA" id="ARBA00022692"/>
    </source>
</evidence>
<dbReference type="PANTHER" id="PTHR10924">
    <property type="entry name" value="MAJOR FACILITATOR SUPERFAMILY PROTEIN-RELATED"/>
    <property type="match status" value="1"/>
</dbReference>
<feature type="transmembrane region" description="Helical" evidence="5">
    <location>
        <begin position="321"/>
        <end position="343"/>
    </location>
</feature>
<keyword evidence="4 5" id="KW-0472">Membrane</keyword>
<feature type="transmembrane region" description="Helical" evidence="5">
    <location>
        <begin position="355"/>
        <end position="378"/>
    </location>
</feature>
<dbReference type="Pfam" id="PF07690">
    <property type="entry name" value="MFS_1"/>
    <property type="match status" value="1"/>
</dbReference>
<keyword evidence="7" id="KW-1185">Reference proteome</keyword>
<reference evidence="6" key="2">
    <citation type="journal article" date="2023" name="Science">
        <title>Genomic signatures of disease resistance in endangered staghorn corals.</title>
        <authorList>
            <person name="Vollmer S.V."/>
            <person name="Selwyn J.D."/>
            <person name="Despard B.A."/>
            <person name="Roesel C.L."/>
        </authorList>
    </citation>
    <scope>NUCLEOTIDE SEQUENCE</scope>
    <source>
        <strain evidence="6">K2</strain>
    </source>
</reference>
<feature type="transmembrane region" description="Helical" evidence="5">
    <location>
        <begin position="24"/>
        <end position="44"/>
    </location>
</feature>
<organism evidence="6 7">
    <name type="scientific">Acropora cervicornis</name>
    <name type="common">Staghorn coral</name>
    <dbReference type="NCBI Taxonomy" id="6130"/>
    <lineage>
        <taxon>Eukaryota</taxon>
        <taxon>Metazoa</taxon>
        <taxon>Cnidaria</taxon>
        <taxon>Anthozoa</taxon>
        <taxon>Hexacorallia</taxon>
        <taxon>Scleractinia</taxon>
        <taxon>Astrocoeniina</taxon>
        <taxon>Acroporidae</taxon>
        <taxon>Acropora</taxon>
    </lineage>
</organism>
<dbReference type="GO" id="GO:0022857">
    <property type="term" value="F:transmembrane transporter activity"/>
    <property type="evidence" value="ECO:0007669"/>
    <property type="project" value="InterPro"/>
</dbReference>
<dbReference type="InterPro" id="IPR011701">
    <property type="entry name" value="MFS"/>
</dbReference>
<proteinExistence type="predicted"/>
<dbReference type="SUPFAM" id="SSF103473">
    <property type="entry name" value="MFS general substrate transporter"/>
    <property type="match status" value="1"/>
</dbReference>
<gene>
    <name evidence="6" type="ORF">P5673_006296</name>
</gene>
<keyword evidence="2 5" id="KW-0812">Transmembrane</keyword>
<feature type="transmembrane region" description="Helical" evidence="5">
    <location>
        <begin position="384"/>
        <end position="403"/>
    </location>
</feature>
<dbReference type="Proteomes" id="UP001249851">
    <property type="component" value="Unassembled WGS sequence"/>
</dbReference>
<dbReference type="EMBL" id="JARQWQ010000010">
    <property type="protein sequence ID" value="KAK2569374.1"/>
    <property type="molecule type" value="Genomic_DNA"/>
</dbReference>
<feature type="transmembrane region" description="Helical" evidence="5">
    <location>
        <begin position="88"/>
        <end position="111"/>
    </location>
</feature>
<feature type="transmembrane region" description="Helical" evidence="5">
    <location>
        <begin position="170"/>
        <end position="192"/>
    </location>
</feature>
<evidence type="ECO:0000256" key="3">
    <source>
        <dbReference type="ARBA" id="ARBA00022989"/>
    </source>
</evidence>
<accession>A0AAD9VCL2</accession>
<reference evidence="6" key="1">
    <citation type="journal article" date="2023" name="G3 (Bethesda)">
        <title>Whole genome assembly and annotation of the endangered Caribbean coral Acropora cervicornis.</title>
        <authorList>
            <person name="Selwyn J.D."/>
            <person name="Vollmer S.V."/>
        </authorList>
    </citation>
    <scope>NUCLEOTIDE SEQUENCE</scope>
    <source>
        <strain evidence="6">K2</strain>
    </source>
</reference>
<feature type="transmembrane region" description="Helical" evidence="5">
    <location>
        <begin position="260"/>
        <end position="281"/>
    </location>
</feature>
<evidence type="ECO:0000256" key="4">
    <source>
        <dbReference type="ARBA" id="ARBA00023136"/>
    </source>
</evidence>